<protein>
    <submittedName>
        <fullName evidence="2">Uncharacterized protein</fullName>
    </submittedName>
</protein>
<feature type="region of interest" description="Disordered" evidence="1">
    <location>
        <begin position="79"/>
        <end position="138"/>
    </location>
</feature>
<evidence type="ECO:0000256" key="1">
    <source>
        <dbReference type="SAM" id="MobiDB-lite"/>
    </source>
</evidence>
<feature type="region of interest" description="Disordered" evidence="1">
    <location>
        <begin position="11"/>
        <end position="66"/>
    </location>
</feature>
<feature type="compositionally biased region" description="Low complexity" evidence="1">
    <location>
        <begin position="23"/>
        <end position="32"/>
    </location>
</feature>
<gene>
    <name evidence="2" type="ORF">BU16DRAFT_523475</name>
</gene>
<dbReference type="EMBL" id="MU004183">
    <property type="protein sequence ID" value="KAF2500709.1"/>
    <property type="molecule type" value="Genomic_DNA"/>
</dbReference>
<organism evidence="2 3">
    <name type="scientific">Lophium mytilinum</name>
    <dbReference type="NCBI Taxonomy" id="390894"/>
    <lineage>
        <taxon>Eukaryota</taxon>
        <taxon>Fungi</taxon>
        <taxon>Dikarya</taxon>
        <taxon>Ascomycota</taxon>
        <taxon>Pezizomycotina</taxon>
        <taxon>Dothideomycetes</taxon>
        <taxon>Pleosporomycetidae</taxon>
        <taxon>Mytilinidiales</taxon>
        <taxon>Mytilinidiaceae</taxon>
        <taxon>Lophium</taxon>
    </lineage>
</organism>
<evidence type="ECO:0000313" key="2">
    <source>
        <dbReference type="EMBL" id="KAF2500709.1"/>
    </source>
</evidence>
<dbReference type="Proteomes" id="UP000799750">
    <property type="component" value="Unassembled WGS sequence"/>
</dbReference>
<accession>A0A6A6R7X8</accession>
<name>A0A6A6R7X8_9PEZI</name>
<dbReference type="AlphaFoldDB" id="A0A6A6R7X8"/>
<proteinExistence type="predicted"/>
<keyword evidence="3" id="KW-1185">Reference proteome</keyword>
<reference evidence="2" key="1">
    <citation type="journal article" date="2020" name="Stud. Mycol.">
        <title>101 Dothideomycetes genomes: a test case for predicting lifestyles and emergence of pathogens.</title>
        <authorList>
            <person name="Haridas S."/>
            <person name="Albert R."/>
            <person name="Binder M."/>
            <person name="Bloem J."/>
            <person name="Labutti K."/>
            <person name="Salamov A."/>
            <person name="Andreopoulos B."/>
            <person name="Baker S."/>
            <person name="Barry K."/>
            <person name="Bills G."/>
            <person name="Bluhm B."/>
            <person name="Cannon C."/>
            <person name="Castanera R."/>
            <person name="Culley D."/>
            <person name="Daum C."/>
            <person name="Ezra D."/>
            <person name="Gonzalez J."/>
            <person name="Henrissat B."/>
            <person name="Kuo A."/>
            <person name="Liang C."/>
            <person name="Lipzen A."/>
            <person name="Lutzoni F."/>
            <person name="Magnuson J."/>
            <person name="Mondo S."/>
            <person name="Nolan M."/>
            <person name="Ohm R."/>
            <person name="Pangilinan J."/>
            <person name="Park H.-J."/>
            <person name="Ramirez L."/>
            <person name="Alfaro M."/>
            <person name="Sun H."/>
            <person name="Tritt A."/>
            <person name="Yoshinaga Y."/>
            <person name="Zwiers L.-H."/>
            <person name="Turgeon B."/>
            <person name="Goodwin S."/>
            <person name="Spatafora J."/>
            <person name="Crous P."/>
            <person name="Grigoriev I."/>
        </authorList>
    </citation>
    <scope>NUCLEOTIDE SEQUENCE</scope>
    <source>
        <strain evidence="2">CBS 269.34</strain>
    </source>
</reference>
<sequence>MDIVVLVAVRQGQHPLPPTRADPSISPASVRSRPPRRYCGDRISPPASPMVVTPKNAPPSRDQPHRDLRLRWQRTSHVFQRAAPRHSHSTHSSLVPRAPSRAPTCVTLAVAKRHSSCGSVPPRGRRSRRSPLYPLPLQDRPPRAEWCESYL</sequence>
<evidence type="ECO:0000313" key="3">
    <source>
        <dbReference type="Proteomes" id="UP000799750"/>
    </source>
</evidence>